<evidence type="ECO:0000256" key="1">
    <source>
        <dbReference type="ARBA" id="ARBA00006484"/>
    </source>
</evidence>
<keyword evidence="2" id="KW-0560">Oxidoreductase</keyword>
<dbReference type="GO" id="GO:0005811">
    <property type="term" value="C:lipid droplet"/>
    <property type="evidence" value="ECO:0007669"/>
    <property type="project" value="TreeGrafter"/>
</dbReference>
<dbReference type="OrthoDB" id="2102561at2759"/>
<dbReference type="AlphaFoldDB" id="A0A9W4U6G0"/>
<keyword evidence="4" id="KW-1133">Transmembrane helix</keyword>
<evidence type="ECO:0000256" key="4">
    <source>
        <dbReference type="SAM" id="Phobius"/>
    </source>
</evidence>
<keyword evidence="4" id="KW-0812">Transmembrane</keyword>
<keyword evidence="4" id="KW-0472">Membrane</keyword>
<organism evidence="5 6">
    <name type="scientific">Periconia digitata</name>
    <dbReference type="NCBI Taxonomy" id="1303443"/>
    <lineage>
        <taxon>Eukaryota</taxon>
        <taxon>Fungi</taxon>
        <taxon>Dikarya</taxon>
        <taxon>Ascomycota</taxon>
        <taxon>Pezizomycotina</taxon>
        <taxon>Dothideomycetes</taxon>
        <taxon>Pleosporomycetidae</taxon>
        <taxon>Pleosporales</taxon>
        <taxon>Massarineae</taxon>
        <taxon>Periconiaceae</taxon>
        <taxon>Periconia</taxon>
    </lineage>
</organism>
<proteinExistence type="inferred from homology"/>
<protein>
    <recommendedName>
        <fullName evidence="7">NAD(P)-binding protein</fullName>
    </recommendedName>
</protein>
<dbReference type="SUPFAM" id="SSF51735">
    <property type="entry name" value="NAD(P)-binding Rossmann-fold domains"/>
    <property type="match status" value="1"/>
</dbReference>
<feature type="transmembrane region" description="Helical" evidence="4">
    <location>
        <begin position="283"/>
        <end position="302"/>
    </location>
</feature>
<comment type="caution">
    <text evidence="5">The sequence shown here is derived from an EMBL/GenBank/DDBJ whole genome shotgun (WGS) entry which is preliminary data.</text>
</comment>
<dbReference type="PRINTS" id="PR00081">
    <property type="entry name" value="GDHRDH"/>
</dbReference>
<dbReference type="GO" id="GO:0019433">
    <property type="term" value="P:triglyceride catabolic process"/>
    <property type="evidence" value="ECO:0007669"/>
    <property type="project" value="TreeGrafter"/>
</dbReference>
<dbReference type="Proteomes" id="UP001152607">
    <property type="component" value="Unassembled WGS sequence"/>
</dbReference>
<sequence length="304" mass="32423">MSPTHKTVLITGCSTGIGASLVRTFASHINPKTTVYATARNLSSLKQFADLPNVHCFALDVTSTVSVQACVEAVEKHILSTSKEHGNENGSGGLDYVINNAGMGYDMPVLDIDIEEAKKVYETNVWGVLRVVQGVSGMLVKAHGTVVVVGTAFAWMSWPFKAVYSTSKASTTLLAETLRLELAPLGVNVLTIATTGIASNFLGKLADSKLPPTSLYREIETQFRSSAVMSGTELMATDKYTAQVVEDVLGGKKGIVWRGASAFAARLAVAGWLPQWVVVSTPFFFICFLFLGYGTFGGLLLGKG</sequence>
<dbReference type="PANTHER" id="PTHR44169:SF6">
    <property type="entry name" value="NADPH-DEPENDENT 1-ACYLDIHYDROXYACETONE PHOSPHATE REDUCTASE"/>
    <property type="match status" value="1"/>
</dbReference>
<dbReference type="InterPro" id="IPR036291">
    <property type="entry name" value="NAD(P)-bd_dom_sf"/>
</dbReference>
<dbReference type="GO" id="GO:0000140">
    <property type="term" value="F:acylglycerone-phosphate reductase (NADP+) activity"/>
    <property type="evidence" value="ECO:0007669"/>
    <property type="project" value="TreeGrafter"/>
</dbReference>
<dbReference type="GO" id="GO:0005783">
    <property type="term" value="C:endoplasmic reticulum"/>
    <property type="evidence" value="ECO:0007669"/>
    <property type="project" value="TreeGrafter"/>
</dbReference>
<dbReference type="EMBL" id="CAOQHR010000001">
    <property type="protein sequence ID" value="CAI6279555.1"/>
    <property type="molecule type" value="Genomic_DNA"/>
</dbReference>
<evidence type="ECO:0000256" key="2">
    <source>
        <dbReference type="ARBA" id="ARBA00023002"/>
    </source>
</evidence>
<evidence type="ECO:0000313" key="5">
    <source>
        <dbReference type="EMBL" id="CAI6279555.1"/>
    </source>
</evidence>
<dbReference type="InterPro" id="IPR002347">
    <property type="entry name" value="SDR_fam"/>
</dbReference>
<dbReference type="GO" id="GO:0006654">
    <property type="term" value="P:phosphatidic acid biosynthetic process"/>
    <property type="evidence" value="ECO:0007669"/>
    <property type="project" value="TreeGrafter"/>
</dbReference>
<accession>A0A9W4U6G0</accession>
<dbReference type="GO" id="GO:0004806">
    <property type="term" value="F:triacylglycerol lipase activity"/>
    <property type="evidence" value="ECO:0007669"/>
    <property type="project" value="TreeGrafter"/>
</dbReference>
<name>A0A9W4U6G0_9PLEO</name>
<evidence type="ECO:0000256" key="3">
    <source>
        <dbReference type="RuleBase" id="RU000363"/>
    </source>
</evidence>
<dbReference type="Pfam" id="PF00106">
    <property type="entry name" value="adh_short"/>
    <property type="match status" value="1"/>
</dbReference>
<evidence type="ECO:0008006" key="7">
    <source>
        <dbReference type="Google" id="ProtNLM"/>
    </source>
</evidence>
<keyword evidence="6" id="KW-1185">Reference proteome</keyword>
<reference evidence="5" key="1">
    <citation type="submission" date="2023-01" db="EMBL/GenBank/DDBJ databases">
        <authorList>
            <person name="Van Ghelder C."/>
            <person name="Rancurel C."/>
        </authorList>
    </citation>
    <scope>NUCLEOTIDE SEQUENCE</scope>
    <source>
        <strain evidence="5">CNCM I-4278</strain>
    </source>
</reference>
<dbReference type="PANTHER" id="PTHR44169">
    <property type="entry name" value="NADPH-DEPENDENT 1-ACYLDIHYDROXYACETONE PHOSPHATE REDUCTASE"/>
    <property type="match status" value="1"/>
</dbReference>
<comment type="similarity">
    <text evidence="1 3">Belongs to the short-chain dehydrogenases/reductases (SDR) family.</text>
</comment>
<dbReference type="PRINTS" id="PR00080">
    <property type="entry name" value="SDRFAMILY"/>
</dbReference>
<dbReference type="Gene3D" id="3.40.50.720">
    <property type="entry name" value="NAD(P)-binding Rossmann-like Domain"/>
    <property type="match status" value="1"/>
</dbReference>
<evidence type="ECO:0000313" key="6">
    <source>
        <dbReference type="Proteomes" id="UP001152607"/>
    </source>
</evidence>
<gene>
    <name evidence="5" type="ORF">PDIGIT_LOCUS2053</name>
</gene>